<reference evidence="13 14" key="1">
    <citation type="journal article" date="2011" name="J. Bacteriol.">
        <title>Draft genome sequence of the anoxygenic filamentous phototrophic bacterium Oscillochloris trichoides subsp. DG-6.</title>
        <authorList>
            <person name="Kuznetsov B.B."/>
            <person name="Ivanovsky R.N."/>
            <person name="Keppen O.I."/>
            <person name="Sukhacheva M.V."/>
            <person name="Bumazhkin B.K."/>
            <person name="Patutina E.O."/>
            <person name="Beletsky A.V."/>
            <person name="Mardanov A.V."/>
            <person name="Baslerov R.V."/>
            <person name="Panteleeva A.N."/>
            <person name="Kolganova T.V."/>
            <person name="Ravin N.V."/>
            <person name="Skryabin K.G."/>
        </authorList>
    </citation>
    <scope>NUCLEOTIDE SEQUENCE [LARGE SCALE GENOMIC DNA]</scope>
    <source>
        <strain evidence="13 14">DG-6</strain>
    </source>
</reference>
<evidence type="ECO:0000256" key="6">
    <source>
        <dbReference type="ARBA" id="ARBA00023002"/>
    </source>
</evidence>
<feature type="transmembrane region" description="Helical" evidence="12">
    <location>
        <begin position="66"/>
        <end position="84"/>
    </location>
</feature>
<evidence type="ECO:0000256" key="3">
    <source>
        <dbReference type="ARBA" id="ARBA00022692"/>
    </source>
</evidence>
<evidence type="ECO:0000313" key="13">
    <source>
        <dbReference type="EMBL" id="EFO81117.1"/>
    </source>
</evidence>
<feature type="transmembrane region" description="Helical" evidence="12">
    <location>
        <begin position="7"/>
        <end position="26"/>
    </location>
</feature>
<evidence type="ECO:0000256" key="2">
    <source>
        <dbReference type="ARBA" id="ARBA00022475"/>
    </source>
</evidence>
<keyword evidence="6" id="KW-0560">Oxidoreductase</keyword>
<evidence type="ECO:0000256" key="4">
    <source>
        <dbReference type="ARBA" id="ARBA00022723"/>
    </source>
</evidence>
<dbReference type="PANTHER" id="PTHR35457:SF1">
    <property type="entry name" value="HEME A SYNTHASE"/>
    <property type="match status" value="1"/>
</dbReference>
<feature type="transmembrane region" description="Helical" evidence="12">
    <location>
        <begin position="130"/>
        <end position="151"/>
    </location>
</feature>
<keyword evidence="8" id="KW-0350">Heme biosynthesis</keyword>
<dbReference type="eggNOG" id="COG1612">
    <property type="taxonomic scope" value="Bacteria"/>
</dbReference>
<keyword evidence="7" id="KW-0408">Iron</keyword>
<protein>
    <submittedName>
        <fullName evidence="13">Protoheme IX farnesyltransferase</fullName>
    </submittedName>
</protein>
<accession>E1ICI9</accession>
<keyword evidence="2" id="KW-1003">Cell membrane</keyword>
<organism evidence="13 14">
    <name type="scientific">Oscillochloris trichoides DG-6</name>
    <dbReference type="NCBI Taxonomy" id="765420"/>
    <lineage>
        <taxon>Bacteria</taxon>
        <taxon>Bacillati</taxon>
        <taxon>Chloroflexota</taxon>
        <taxon>Chloroflexia</taxon>
        <taxon>Chloroflexales</taxon>
        <taxon>Chloroflexineae</taxon>
        <taxon>Oscillochloridaceae</taxon>
        <taxon>Oscillochloris</taxon>
    </lineage>
</organism>
<keyword evidence="9 12" id="KW-0472">Membrane</keyword>
<dbReference type="InterPro" id="IPR003780">
    <property type="entry name" value="COX15/CtaA_fam"/>
</dbReference>
<evidence type="ECO:0000256" key="7">
    <source>
        <dbReference type="ARBA" id="ARBA00023004"/>
    </source>
</evidence>
<evidence type="ECO:0000256" key="9">
    <source>
        <dbReference type="ARBA" id="ARBA00023136"/>
    </source>
</evidence>
<keyword evidence="14" id="KW-1185">Reference proteome</keyword>
<dbReference type="InterPro" id="IPR050450">
    <property type="entry name" value="COX15/CtaA_HemeA_synthase"/>
</dbReference>
<feature type="transmembrane region" description="Helical" evidence="12">
    <location>
        <begin position="278"/>
        <end position="300"/>
    </location>
</feature>
<evidence type="ECO:0000256" key="12">
    <source>
        <dbReference type="SAM" id="Phobius"/>
    </source>
</evidence>
<dbReference type="GO" id="GO:0016491">
    <property type="term" value="F:oxidoreductase activity"/>
    <property type="evidence" value="ECO:0007669"/>
    <property type="project" value="UniProtKB-KW"/>
</dbReference>
<dbReference type="PANTHER" id="PTHR35457">
    <property type="entry name" value="HEME A SYNTHASE"/>
    <property type="match status" value="1"/>
</dbReference>
<dbReference type="STRING" id="765420.OSCT_1040"/>
<evidence type="ECO:0000256" key="10">
    <source>
        <dbReference type="ARBA" id="ARBA00023157"/>
    </source>
</evidence>
<feature type="transmembrane region" description="Helical" evidence="12">
    <location>
        <begin position="163"/>
        <end position="187"/>
    </location>
</feature>
<sequence length="311" mass="33131">MPQQRFARFAWSVLAYNILVILWGAYVRATGSGAGCGSHWPLCNGEVIPRAEEVETLVEFMHRTTSGLALLMVVGMLIWALRLFPKGHLARLGASWSMILIIVESLLGAGLVVFGLVAGNTSVARSLAGGIHLINTLLLLGAITLTAWWAGGGAAIRLRGQGSIGWMLGVAVLAVLGLGATGAMTALGDTLFPSDSLRAGLAQDFDPTAHFLVRLRVWHPLLAAATGVYLLVISQIIARQRPSREARMANLALLLLFLAQLGIGTINLVLMAPILLQIIHLLLADLVWVVLVVLSALALADDSAHAELIRR</sequence>
<proteinExistence type="predicted"/>
<evidence type="ECO:0000256" key="5">
    <source>
        <dbReference type="ARBA" id="ARBA00022989"/>
    </source>
</evidence>
<keyword evidence="4" id="KW-0479">Metal-binding</keyword>
<dbReference type="GO" id="GO:0046872">
    <property type="term" value="F:metal ion binding"/>
    <property type="evidence" value="ECO:0007669"/>
    <property type="project" value="UniProtKB-KW"/>
</dbReference>
<evidence type="ECO:0000313" key="14">
    <source>
        <dbReference type="Proteomes" id="UP000054010"/>
    </source>
</evidence>
<keyword evidence="5 12" id="KW-1133">Transmembrane helix</keyword>
<dbReference type="GO" id="GO:0016020">
    <property type="term" value="C:membrane"/>
    <property type="evidence" value="ECO:0007669"/>
    <property type="project" value="UniProtKB-SubCell"/>
</dbReference>
<feature type="transmembrane region" description="Helical" evidence="12">
    <location>
        <begin position="96"/>
        <end position="118"/>
    </location>
</feature>
<comment type="subcellular location">
    <subcellularLocation>
        <location evidence="1">Membrane</location>
        <topology evidence="1">Multi-pass membrane protein</topology>
    </subcellularLocation>
</comment>
<evidence type="ECO:0000256" key="8">
    <source>
        <dbReference type="ARBA" id="ARBA00023133"/>
    </source>
</evidence>
<dbReference type="EMBL" id="ADVR01000026">
    <property type="protein sequence ID" value="EFO81117.1"/>
    <property type="molecule type" value="Genomic_DNA"/>
</dbReference>
<dbReference type="Proteomes" id="UP000054010">
    <property type="component" value="Unassembled WGS sequence"/>
</dbReference>
<feature type="transmembrane region" description="Helical" evidence="12">
    <location>
        <begin position="217"/>
        <end position="238"/>
    </location>
</feature>
<name>E1ICI9_9CHLR</name>
<keyword evidence="3 12" id="KW-0812">Transmembrane</keyword>
<comment type="caution">
    <text evidence="13">The sequence shown here is derived from an EMBL/GenBank/DDBJ whole genome shotgun (WGS) entry which is preliminary data.</text>
</comment>
<dbReference type="GO" id="GO:0006784">
    <property type="term" value="P:heme A biosynthetic process"/>
    <property type="evidence" value="ECO:0007669"/>
    <property type="project" value="InterPro"/>
</dbReference>
<evidence type="ECO:0000256" key="11">
    <source>
        <dbReference type="ARBA" id="ARBA00023444"/>
    </source>
</evidence>
<comment type="pathway">
    <text evidence="11">Porphyrin-containing compound metabolism.</text>
</comment>
<dbReference type="GO" id="GO:0016740">
    <property type="term" value="F:transferase activity"/>
    <property type="evidence" value="ECO:0007669"/>
    <property type="project" value="UniProtKB-KW"/>
</dbReference>
<feature type="transmembrane region" description="Helical" evidence="12">
    <location>
        <begin position="250"/>
        <end position="272"/>
    </location>
</feature>
<gene>
    <name evidence="13" type="ORF">OSCT_1040</name>
</gene>
<evidence type="ECO:0000256" key="1">
    <source>
        <dbReference type="ARBA" id="ARBA00004141"/>
    </source>
</evidence>
<keyword evidence="10" id="KW-1015">Disulfide bond</keyword>
<dbReference type="OrthoDB" id="9816428at2"/>
<dbReference type="Pfam" id="PF02628">
    <property type="entry name" value="COX15-CtaA"/>
    <property type="match status" value="1"/>
</dbReference>
<dbReference type="AlphaFoldDB" id="E1ICI9"/>
<dbReference type="HOGENOM" id="CLU_053655_0_0_0"/>